<dbReference type="CDD" id="cd14373">
    <property type="entry name" value="CUE_Cue3p_like"/>
    <property type="match status" value="1"/>
</dbReference>
<protein>
    <recommendedName>
        <fullName evidence="3">CUE domain-containing protein</fullName>
    </recommendedName>
</protein>
<dbReference type="KEGG" id="asau:88173197"/>
<dbReference type="InterPro" id="IPR009060">
    <property type="entry name" value="UBA-like_sf"/>
</dbReference>
<dbReference type="SMART" id="SM00546">
    <property type="entry name" value="CUE"/>
    <property type="match status" value="1"/>
</dbReference>
<dbReference type="Pfam" id="PF02845">
    <property type="entry name" value="CUE"/>
    <property type="match status" value="1"/>
</dbReference>
<reference evidence="4 5" key="1">
    <citation type="submission" date="2023-10" db="EMBL/GenBank/DDBJ databases">
        <title>Draft Genome Sequence of Candida saopaulonensis from a very Premature Infant with Sepsis.</title>
        <authorList>
            <person name="Ning Y."/>
            <person name="Dai R."/>
            <person name="Xiao M."/>
            <person name="Xu Y."/>
            <person name="Yan Q."/>
            <person name="Zhang L."/>
        </authorList>
    </citation>
    <scope>NUCLEOTIDE SEQUENCE [LARGE SCALE GENOMIC DNA]</scope>
    <source>
        <strain evidence="4 5">19XY460</strain>
    </source>
</reference>
<evidence type="ECO:0000256" key="2">
    <source>
        <dbReference type="SAM" id="MobiDB-lite"/>
    </source>
</evidence>
<keyword evidence="5" id="KW-1185">Reference proteome</keyword>
<evidence type="ECO:0000256" key="1">
    <source>
        <dbReference type="ARBA" id="ARBA00022786"/>
    </source>
</evidence>
<feature type="compositionally biased region" description="Basic residues" evidence="2">
    <location>
        <begin position="601"/>
        <end position="612"/>
    </location>
</feature>
<evidence type="ECO:0000259" key="3">
    <source>
        <dbReference type="PROSITE" id="PS51140"/>
    </source>
</evidence>
<name>A0AAX4HAS5_9ASCO</name>
<organism evidence="4 5">
    <name type="scientific">Australozyma saopauloensis</name>
    <dbReference type="NCBI Taxonomy" id="291208"/>
    <lineage>
        <taxon>Eukaryota</taxon>
        <taxon>Fungi</taxon>
        <taxon>Dikarya</taxon>
        <taxon>Ascomycota</taxon>
        <taxon>Saccharomycotina</taxon>
        <taxon>Pichiomycetes</taxon>
        <taxon>Metschnikowiaceae</taxon>
        <taxon>Australozyma</taxon>
    </lineage>
</organism>
<feature type="domain" description="CUE" evidence="3">
    <location>
        <begin position="322"/>
        <end position="365"/>
    </location>
</feature>
<dbReference type="EMBL" id="CP138895">
    <property type="protein sequence ID" value="WPK24840.1"/>
    <property type="molecule type" value="Genomic_DNA"/>
</dbReference>
<keyword evidence="1" id="KW-0833">Ubl conjugation pathway</keyword>
<dbReference type="GeneID" id="88173197"/>
<dbReference type="SUPFAM" id="SSF46934">
    <property type="entry name" value="UBA-like"/>
    <property type="match status" value="1"/>
</dbReference>
<dbReference type="InterPro" id="IPR003892">
    <property type="entry name" value="CUE"/>
</dbReference>
<dbReference type="GO" id="GO:0043130">
    <property type="term" value="F:ubiquitin binding"/>
    <property type="evidence" value="ECO:0007669"/>
    <property type="project" value="InterPro"/>
</dbReference>
<dbReference type="AlphaFoldDB" id="A0AAX4HAS5"/>
<evidence type="ECO:0000313" key="5">
    <source>
        <dbReference type="Proteomes" id="UP001338582"/>
    </source>
</evidence>
<dbReference type="PROSITE" id="PS51140">
    <property type="entry name" value="CUE"/>
    <property type="match status" value="1"/>
</dbReference>
<dbReference type="Proteomes" id="UP001338582">
    <property type="component" value="Chromosome 2"/>
</dbReference>
<sequence>MEDQLSIPIPHFPPFQLRSSLIDKDPVIWVHLIEGYIELCQVLLKGEVKLHVKSQQQLQLFLKVYLSETSQESKRIFSLGAINPDIRANTEVLRAYILQVIRDYGLVKLGIQGESLWHFVNVYVEKNATVVRGLLAGTLKSKFNDNKKSGKISLIPPLRRYLQEKVKDGEISPEIPQYLAMLLGQHSTLPKTQTLLMTGGGANNHRVVKKERSSQNSSSALQFAEMFVSIEWIESLETTYAGGQSVHATAIRNLMLISVLSLSTAKLASLVATLGIHSSGTLMVAPLLCAIIISDEFKRISPDIEERLPFLRDLEYLKASSVSESDIVLLQDMFPDITSQQALAILLKNDNNIDLVINLLLEDPSLINEMITSSQSNDTPKNTGPSSQELELGIKRFSLKENETTEILKKLTSANNKEENKKKTLTHALRLLYESDEDERDDTYDDITEFTESRGKPDHLVNSKNQPISEEDMLEDFGEPIPPAPTEHDVNSLILFEYLKEKGELIFERTCRKKAERASMRKATNWSDEQIEGWYRMLLQSPKRYKVLEEKFQEALKDRALTQRVKKQIKLEDEPELKPSVPKTKKSLARKEQNKASVANHSRKKGHDKKSKAALAGMQ</sequence>
<accession>A0AAX4HAS5</accession>
<dbReference type="RefSeq" id="XP_062877223.1">
    <property type="nucleotide sequence ID" value="XM_063021153.1"/>
</dbReference>
<evidence type="ECO:0000313" key="4">
    <source>
        <dbReference type="EMBL" id="WPK24840.1"/>
    </source>
</evidence>
<dbReference type="InterPro" id="IPR041808">
    <property type="entry name" value="Cue3_CUE"/>
</dbReference>
<feature type="region of interest" description="Disordered" evidence="2">
    <location>
        <begin position="567"/>
        <end position="619"/>
    </location>
</feature>
<proteinExistence type="predicted"/>
<gene>
    <name evidence="4" type="ORF">PUMCH_002132</name>
</gene>